<evidence type="ECO:0000313" key="7">
    <source>
        <dbReference type="EMBL" id="MCR2746386.1"/>
    </source>
</evidence>
<feature type="region of interest" description="Disordered" evidence="5">
    <location>
        <begin position="1"/>
        <end position="27"/>
    </location>
</feature>
<evidence type="ECO:0000256" key="2">
    <source>
        <dbReference type="ARBA" id="ARBA00009695"/>
    </source>
</evidence>
<dbReference type="Pfam" id="PF21982">
    <property type="entry name" value="RecX_HTH1"/>
    <property type="match status" value="1"/>
</dbReference>
<dbReference type="PANTHER" id="PTHR33602:SF1">
    <property type="entry name" value="REGULATORY PROTEIN RECX FAMILY PROTEIN"/>
    <property type="match status" value="1"/>
</dbReference>
<evidence type="ECO:0000313" key="8">
    <source>
        <dbReference type="Proteomes" id="UP001165267"/>
    </source>
</evidence>
<dbReference type="EMBL" id="JANKHG010000016">
    <property type="protein sequence ID" value="MCR2746386.1"/>
    <property type="molecule type" value="Genomic_DNA"/>
</dbReference>
<keyword evidence="8" id="KW-1185">Reference proteome</keyword>
<comment type="caution">
    <text evidence="7">The sequence shown here is derived from an EMBL/GenBank/DDBJ whole genome shotgun (WGS) entry which is preliminary data.</text>
</comment>
<evidence type="ECO:0000256" key="5">
    <source>
        <dbReference type="SAM" id="MobiDB-lite"/>
    </source>
</evidence>
<proteinExistence type="inferred from homology"/>
<gene>
    <name evidence="7" type="ORF">NSP04_06970</name>
</gene>
<dbReference type="InterPro" id="IPR053926">
    <property type="entry name" value="RecX_HTH_1st"/>
</dbReference>
<feature type="domain" description="RecX first three-helical" evidence="6">
    <location>
        <begin position="24"/>
        <end position="61"/>
    </location>
</feature>
<dbReference type="PANTHER" id="PTHR33602">
    <property type="entry name" value="REGULATORY PROTEIN RECX FAMILY PROTEIN"/>
    <property type="match status" value="1"/>
</dbReference>
<evidence type="ECO:0000256" key="3">
    <source>
        <dbReference type="ARBA" id="ARBA00018111"/>
    </source>
</evidence>
<evidence type="ECO:0000256" key="1">
    <source>
        <dbReference type="ARBA" id="ARBA00004496"/>
    </source>
</evidence>
<comment type="similarity">
    <text evidence="2">Belongs to the RecX family.</text>
</comment>
<name>A0ABT1XHL4_9BURK</name>
<protein>
    <recommendedName>
        <fullName evidence="3">Regulatory protein RecX</fullName>
    </recommendedName>
</protein>
<dbReference type="InterPro" id="IPR036388">
    <property type="entry name" value="WH-like_DNA-bd_sf"/>
</dbReference>
<reference evidence="7" key="1">
    <citation type="submission" date="2022-07" db="EMBL/GenBank/DDBJ databases">
        <authorList>
            <person name="Xamxidin M."/>
        </authorList>
    </citation>
    <scope>NUCLEOTIDE SEQUENCE</scope>
    <source>
        <strain evidence="7">YS8-69</strain>
    </source>
</reference>
<evidence type="ECO:0000256" key="4">
    <source>
        <dbReference type="ARBA" id="ARBA00022490"/>
    </source>
</evidence>
<evidence type="ECO:0000259" key="6">
    <source>
        <dbReference type="Pfam" id="PF21982"/>
    </source>
</evidence>
<accession>A0ABT1XHL4</accession>
<dbReference type="Gene3D" id="1.10.10.10">
    <property type="entry name" value="Winged helix-like DNA-binding domain superfamily/Winged helix DNA-binding domain"/>
    <property type="match status" value="1"/>
</dbReference>
<dbReference type="Proteomes" id="UP001165267">
    <property type="component" value="Unassembled WGS sequence"/>
</dbReference>
<feature type="compositionally biased region" description="Low complexity" evidence="5">
    <location>
        <begin position="17"/>
        <end position="27"/>
    </location>
</feature>
<dbReference type="InterPro" id="IPR003783">
    <property type="entry name" value="Regulatory_RecX"/>
</dbReference>
<organism evidence="7 8">
    <name type="scientific">Limnobacter parvus</name>
    <dbReference type="NCBI Taxonomy" id="2939690"/>
    <lineage>
        <taxon>Bacteria</taxon>
        <taxon>Pseudomonadati</taxon>
        <taxon>Pseudomonadota</taxon>
        <taxon>Betaproteobacteria</taxon>
        <taxon>Burkholderiales</taxon>
        <taxon>Burkholderiaceae</taxon>
        <taxon>Limnobacter</taxon>
    </lineage>
</organism>
<comment type="subcellular location">
    <subcellularLocation>
        <location evidence="1">Cytoplasm</location>
    </subcellularLocation>
</comment>
<dbReference type="RefSeq" id="WP_257511622.1">
    <property type="nucleotide sequence ID" value="NZ_JANKHG010000016.1"/>
</dbReference>
<keyword evidence="4" id="KW-0963">Cytoplasm</keyword>
<sequence length="186" mass="20980">MKSKTPSKNRFASALGPKKPLASAKSKAVALLARREHSQSELRAKLQQRGYEAEEVEQAIEWATSHQFQSDDRFKLSLFRRRASTFGDRAISAELGQHGLGDLKSIEFDESRAEVFESEEDRAYDWIKRRQLSALASVLDETGSAEPGQLMALKAKVFRGLSSRGFEFGNIDRAWRRILAEFKSNA</sequence>